<organism evidence="1 2">
    <name type="scientific">Actinoallomurus vinaceus</name>
    <dbReference type="NCBI Taxonomy" id="1080074"/>
    <lineage>
        <taxon>Bacteria</taxon>
        <taxon>Bacillati</taxon>
        <taxon>Actinomycetota</taxon>
        <taxon>Actinomycetes</taxon>
        <taxon>Streptosporangiales</taxon>
        <taxon>Thermomonosporaceae</taxon>
        <taxon>Actinoallomurus</taxon>
    </lineage>
</organism>
<reference evidence="2" key="1">
    <citation type="journal article" date="2019" name="Int. J. Syst. Evol. Microbiol.">
        <title>The Global Catalogue of Microorganisms (GCM) 10K type strain sequencing project: providing services to taxonomists for standard genome sequencing and annotation.</title>
        <authorList>
            <consortium name="The Broad Institute Genomics Platform"/>
            <consortium name="The Broad Institute Genome Sequencing Center for Infectious Disease"/>
            <person name="Wu L."/>
            <person name="Ma J."/>
        </authorList>
    </citation>
    <scope>NUCLEOTIDE SEQUENCE [LARGE SCALE GENOMIC DNA]</scope>
    <source>
        <strain evidence="2">JCM 17939</strain>
    </source>
</reference>
<proteinExistence type="predicted"/>
<accession>A0ABP8UNK0</accession>
<keyword evidence="2" id="KW-1185">Reference proteome</keyword>
<gene>
    <name evidence="1" type="ORF">GCM10023196_077780</name>
</gene>
<evidence type="ECO:0000313" key="1">
    <source>
        <dbReference type="EMBL" id="GAA4634807.1"/>
    </source>
</evidence>
<protein>
    <submittedName>
        <fullName evidence="1">Uncharacterized protein</fullName>
    </submittedName>
</protein>
<comment type="caution">
    <text evidence="1">The sequence shown here is derived from an EMBL/GenBank/DDBJ whole genome shotgun (WGS) entry which is preliminary data.</text>
</comment>
<dbReference type="Proteomes" id="UP001501442">
    <property type="component" value="Unassembled WGS sequence"/>
</dbReference>
<name>A0ABP8UNK0_9ACTN</name>
<evidence type="ECO:0000313" key="2">
    <source>
        <dbReference type="Proteomes" id="UP001501442"/>
    </source>
</evidence>
<dbReference type="EMBL" id="BAABHK010000014">
    <property type="protein sequence ID" value="GAA4634807.1"/>
    <property type="molecule type" value="Genomic_DNA"/>
</dbReference>
<sequence length="280" mass="30087">MVLAAITTVVTTLATSTSQHIVHAIAPNTARDAKGPPLKVISTLVERHGAYQAETWVLPNESPFDPATLAQLNRWRANQNGGFANLERWMQQHGGVDPDLTGIKLIVAGNRDSPVRIVGMRPVAVCRAPLTGTLLYSPPAGDESTTLVYFNLDRPDVQARTFNDGSVGGPYFDQKTISLKFGEQWVFEVLAGTATRYCEFRLQLTIIEGAKTVTQTVGNGGAGAPFRVSALVNGPNGHPYSAYRNAYLGGVAISPPGDYRRIDPASYADPPLIGYPIAEP</sequence>